<feature type="region of interest" description="Disordered" evidence="1">
    <location>
        <begin position="298"/>
        <end position="339"/>
    </location>
</feature>
<protein>
    <submittedName>
        <fullName evidence="2">Uncharacterized protein</fullName>
    </submittedName>
</protein>
<proteinExistence type="predicted"/>
<gene>
    <name evidence="2" type="ORF">ST47_g4954</name>
</gene>
<feature type="region of interest" description="Disordered" evidence="1">
    <location>
        <begin position="260"/>
        <end position="279"/>
    </location>
</feature>
<name>A0A163EU72_DIDRA</name>
<evidence type="ECO:0000313" key="3">
    <source>
        <dbReference type="Proteomes" id="UP000076837"/>
    </source>
</evidence>
<keyword evidence="3" id="KW-1185">Reference proteome</keyword>
<dbReference type="AlphaFoldDB" id="A0A163EU72"/>
<dbReference type="Proteomes" id="UP000076837">
    <property type="component" value="Unassembled WGS sequence"/>
</dbReference>
<feature type="compositionally biased region" description="Polar residues" evidence="1">
    <location>
        <begin position="268"/>
        <end position="279"/>
    </location>
</feature>
<feature type="compositionally biased region" description="Polar residues" evidence="1">
    <location>
        <begin position="298"/>
        <end position="312"/>
    </location>
</feature>
<sequence>MKQLECSSILETLGFRASDHLHELISDNNALLNLAKAWHVCDLLEMPGLQNKLLGTYRGHYLRCLKNHIRLPLDPEPFAYLRDNIGNHTKAERFIVDFHAGLMQTESRFEPMIFSSLPNDIVINIKDRWQQLSGKVRKDSFLPELGNDRIADGISNYKVGKNDNTRHSVMQVQHRCATPDSRWYNLKLPLHARHNTISNPSIPLTLGSNSCSTPRCRTREDHPTTFCACVKTGIEASGHYTLQGRTTLEAKPILTNPFVKSTSRRRPTVSQPVSPTEAPSMQQLFSHDYRQSTATIEGSQALQTQDSHQSRASPVWAGPSRAPFMPSSPARTRRSRNIDDSDEESVYDLFFSDSISDSPWLDADDERSCRLRSQQVKPILGILDFAA</sequence>
<organism evidence="2 3">
    <name type="scientific">Didymella rabiei</name>
    <name type="common">Chickpea ascochyta blight fungus</name>
    <name type="synonym">Mycosphaerella rabiei</name>
    <dbReference type="NCBI Taxonomy" id="5454"/>
    <lineage>
        <taxon>Eukaryota</taxon>
        <taxon>Fungi</taxon>
        <taxon>Dikarya</taxon>
        <taxon>Ascomycota</taxon>
        <taxon>Pezizomycotina</taxon>
        <taxon>Dothideomycetes</taxon>
        <taxon>Pleosporomycetidae</taxon>
        <taxon>Pleosporales</taxon>
        <taxon>Pleosporineae</taxon>
        <taxon>Didymellaceae</taxon>
        <taxon>Ascochyta</taxon>
    </lineage>
</organism>
<accession>A0A163EU72</accession>
<evidence type="ECO:0000256" key="1">
    <source>
        <dbReference type="SAM" id="MobiDB-lite"/>
    </source>
</evidence>
<dbReference type="EMBL" id="JYNV01000179">
    <property type="protein sequence ID" value="KZM23923.1"/>
    <property type="molecule type" value="Genomic_DNA"/>
</dbReference>
<evidence type="ECO:0000313" key="2">
    <source>
        <dbReference type="EMBL" id="KZM23923.1"/>
    </source>
</evidence>
<reference evidence="2 3" key="1">
    <citation type="journal article" date="2016" name="Sci. Rep.">
        <title>Draft genome sequencing and secretome analysis of fungal phytopathogen Ascochyta rabiei provides insight into the necrotrophic effector repertoire.</title>
        <authorList>
            <person name="Verma S."/>
            <person name="Gazara R.K."/>
            <person name="Nizam S."/>
            <person name="Parween S."/>
            <person name="Chattopadhyay D."/>
            <person name="Verma P.K."/>
        </authorList>
    </citation>
    <scope>NUCLEOTIDE SEQUENCE [LARGE SCALE GENOMIC DNA]</scope>
    <source>
        <strain evidence="2 3">ArDII</strain>
    </source>
</reference>
<comment type="caution">
    <text evidence="2">The sequence shown here is derived from an EMBL/GenBank/DDBJ whole genome shotgun (WGS) entry which is preliminary data.</text>
</comment>